<dbReference type="SUPFAM" id="SSF57667">
    <property type="entry name" value="beta-beta-alpha zinc fingers"/>
    <property type="match status" value="1"/>
</dbReference>
<feature type="region of interest" description="Disordered" evidence="7">
    <location>
        <begin position="90"/>
        <end position="112"/>
    </location>
</feature>
<name>A0A9U8EB38_BIOGL</name>
<evidence type="ECO:0000256" key="7">
    <source>
        <dbReference type="SAM" id="MobiDB-lite"/>
    </source>
</evidence>
<dbReference type="Gene3D" id="3.30.160.60">
    <property type="entry name" value="Classic Zinc Finger"/>
    <property type="match status" value="1"/>
</dbReference>
<dbReference type="Proteomes" id="UP001165740">
    <property type="component" value="Chromosome 9"/>
</dbReference>
<dbReference type="GeneID" id="106065328"/>
<feature type="compositionally biased region" description="Basic and acidic residues" evidence="7">
    <location>
        <begin position="221"/>
        <end position="231"/>
    </location>
</feature>
<dbReference type="InterPro" id="IPR013087">
    <property type="entry name" value="Znf_C2H2_type"/>
</dbReference>
<organism evidence="9 10">
    <name type="scientific">Biomphalaria glabrata</name>
    <name type="common">Bloodfluke planorb</name>
    <name type="synonym">Freshwater snail</name>
    <dbReference type="NCBI Taxonomy" id="6526"/>
    <lineage>
        <taxon>Eukaryota</taxon>
        <taxon>Metazoa</taxon>
        <taxon>Spiralia</taxon>
        <taxon>Lophotrochozoa</taxon>
        <taxon>Mollusca</taxon>
        <taxon>Gastropoda</taxon>
        <taxon>Heterobranchia</taxon>
        <taxon>Euthyneura</taxon>
        <taxon>Panpulmonata</taxon>
        <taxon>Hygrophila</taxon>
        <taxon>Lymnaeoidea</taxon>
        <taxon>Planorbidae</taxon>
        <taxon>Biomphalaria</taxon>
    </lineage>
</organism>
<evidence type="ECO:0000256" key="5">
    <source>
        <dbReference type="ARBA" id="ARBA00023242"/>
    </source>
</evidence>
<keyword evidence="5" id="KW-0539">Nucleus</keyword>
<evidence type="ECO:0000313" key="10">
    <source>
        <dbReference type="RefSeq" id="XP_013079567.2"/>
    </source>
</evidence>
<keyword evidence="1" id="KW-0479">Metal-binding</keyword>
<dbReference type="GO" id="GO:0008270">
    <property type="term" value="F:zinc ion binding"/>
    <property type="evidence" value="ECO:0007669"/>
    <property type="project" value="UniProtKB-KW"/>
</dbReference>
<dbReference type="FunFam" id="3.30.160.60:FF:000110">
    <property type="entry name" value="Zinc finger protein-like"/>
    <property type="match status" value="1"/>
</dbReference>
<dbReference type="InterPro" id="IPR036236">
    <property type="entry name" value="Znf_C2H2_sf"/>
</dbReference>
<dbReference type="PROSITE" id="PS00028">
    <property type="entry name" value="ZINC_FINGER_C2H2_1"/>
    <property type="match status" value="1"/>
</dbReference>
<reference evidence="10" key="1">
    <citation type="submission" date="2025-08" db="UniProtKB">
        <authorList>
            <consortium name="RefSeq"/>
        </authorList>
    </citation>
    <scope>IDENTIFICATION</scope>
</reference>
<accession>A0A9U8EB38</accession>
<dbReference type="OrthoDB" id="3437960at2759"/>
<feature type="region of interest" description="Disordered" evidence="7">
    <location>
        <begin position="221"/>
        <end position="254"/>
    </location>
</feature>
<evidence type="ECO:0000256" key="2">
    <source>
        <dbReference type="ARBA" id="ARBA00022737"/>
    </source>
</evidence>
<feature type="compositionally biased region" description="Basic and acidic residues" evidence="7">
    <location>
        <begin position="344"/>
        <end position="383"/>
    </location>
</feature>
<dbReference type="PANTHER" id="PTHR24377">
    <property type="entry name" value="IP01015P-RELATED"/>
    <property type="match status" value="1"/>
</dbReference>
<dbReference type="RefSeq" id="XP_013079567.2">
    <property type="nucleotide sequence ID" value="XM_013224113.2"/>
</dbReference>
<evidence type="ECO:0000256" key="6">
    <source>
        <dbReference type="PROSITE-ProRule" id="PRU00042"/>
    </source>
</evidence>
<feature type="region of interest" description="Disordered" evidence="7">
    <location>
        <begin position="289"/>
        <end position="383"/>
    </location>
</feature>
<dbReference type="OMA" id="NDETSHC"/>
<feature type="compositionally biased region" description="Basic and acidic residues" evidence="7">
    <location>
        <begin position="321"/>
        <end position="331"/>
    </location>
</feature>
<proteinExistence type="predicted"/>
<evidence type="ECO:0000259" key="8">
    <source>
        <dbReference type="PROSITE" id="PS50157"/>
    </source>
</evidence>
<keyword evidence="3 6" id="KW-0863">Zinc-finger</keyword>
<feature type="compositionally biased region" description="Basic residues" evidence="7">
    <location>
        <begin position="232"/>
        <end position="245"/>
    </location>
</feature>
<sequence length="383" mass="45545">MNKNSQEQLQSILEMDDMKQSLSDELTNVVKTEIIDSETTENSFIGQNYELHSSEKTQNSEGSFHSRSTMDEMKQNLPNDLRNVIKVEKMESSSDSEMQESSYTDTSSELFSGEETQNKMEVLKQEMNLNQDMFAGNTFNKDVHAGNFEDNEPIHSNENIIHQLVYVETQPDKYEVYTKTFATTSMVKNDETSHCGKKPFQCQMCRKKFTELSSLKAHEEIHYGKRKETTTQRKRRLEKQKRKRQEKLAMETEEQKQLRLEKRKEKRLQKLAKETEEEKYLRLEKEKLKRQEKRAMKREEEQRLQLETKKKKPSRKNSLGTRREEMITLRERKTKATSKTSNANRREETFRSKEKKQKQLDIKTEEVKPLRLDRSEERLKNET</sequence>
<dbReference type="InterPro" id="IPR050826">
    <property type="entry name" value="Krueppel_C2H2_ZnFinger"/>
</dbReference>
<keyword evidence="2" id="KW-0677">Repeat</keyword>
<protein>
    <submittedName>
        <fullName evidence="10">Uncharacterized protein LOC106065328</fullName>
    </submittedName>
</protein>
<dbReference type="PROSITE" id="PS50157">
    <property type="entry name" value="ZINC_FINGER_C2H2_2"/>
    <property type="match status" value="1"/>
</dbReference>
<evidence type="ECO:0000256" key="4">
    <source>
        <dbReference type="ARBA" id="ARBA00022833"/>
    </source>
</evidence>
<keyword evidence="4" id="KW-0862">Zinc</keyword>
<gene>
    <name evidence="10" type="primary">LOC106065328</name>
</gene>
<feature type="domain" description="C2H2-type" evidence="8">
    <location>
        <begin position="200"/>
        <end position="227"/>
    </location>
</feature>
<evidence type="ECO:0000313" key="9">
    <source>
        <dbReference type="Proteomes" id="UP001165740"/>
    </source>
</evidence>
<evidence type="ECO:0000256" key="1">
    <source>
        <dbReference type="ARBA" id="ARBA00022723"/>
    </source>
</evidence>
<evidence type="ECO:0000256" key="3">
    <source>
        <dbReference type="ARBA" id="ARBA00022771"/>
    </source>
</evidence>
<keyword evidence="9" id="KW-1185">Reference proteome</keyword>
<dbReference type="AlphaFoldDB" id="A0A9U8EB38"/>
<feature type="compositionally biased region" description="Low complexity" evidence="7">
    <location>
        <begin position="93"/>
        <end position="102"/>
    </location>
</feature>
<feature type="compositionally biased region" description="Basic and acidic residues" evidence="7">
    <location>
        <begin position="289"/>
        <end position="308"/>
    </location>
</feature>